<accession>A0ACC0G4R1</accession>
<comment type="caution">
    <text evidence="1">The sequence shown here is derived from an EMBL/GenBank/DDBJ whole genome shotgun (WGS) entry which is preliminary data.</text>
</comment>
<organism evidence="1 2">
    <name type="scientific">Camellia lanceoleosa</name>
    <dbReference type="NCBI Taxonomy" id="1840588"/>
    <lineage>
        <taxon>Eukaryota</taxon>
        <taxon>Viridiplantae</taxon>
        <taxon>Streptophyta</taxon>
        <taxon>Embryophyta</taxon>
        <taxon>Tracheophyta</taxon>
        <taxon>Spermatophyta</taxon>
        <taxon>Magnoliopsida</taxon>
        <taxon>eudicotyledons</taxon>
        <taxon>Gunneridae</taxon>
        <taxon>Pentapetalae</taxon>
        <taxon>asterids</taxon>
        <taxon>Ericales</taxon>
        <taxon>Theaceae</taxon>
        <taxon>Camellia</taxon>
    </lineage>
</organism>
<dbReference type="Proteomes" id="UP001060215">
    <property type="component" value="Chromosome 12"/>
</dbReference>
<dbReference type="EMBL" id="CM045769">
    <property type="protein sequence ID" value="KAI7996050.1"/>
    <property type="molecule type" value="Genomic_DNA"/>
</dbReference>
<reference evidence="1 2" key="1">
    <citation type="journal article" date="2022" name="Plant J.">
        <title>Chromosome-level genome of Camellia lanceoleosa provides a valuable resource for understanding genome evolution and self-incompatibility.</title>
        <authorList>
            <person name="Gong W."/>
            <person name="Xiao S."/>
            <person name="Wang L."/>
            <person name="Liao Z."/>
            <person name="Chang Y."/>
            <person name="Mo W."/>
            <person name="Hu G."/>
            <person name="Li W."/>
            <person name="Zhao G."/>
            <person name="Zhu H."/>
            <person name="Hu X."/>
            <person name="Ji K."/>
            <person name="Xiang X."/>
            <person name="Song Q."/>
            <person name="Yuan D."/>
            <person name="Jin S."/>
            <person name="Zhang L."/>
        </authorList>
    </citation>
    <scope>NUCLEOTIDE SEQUENCE [LARGE SCALE GENOMIC DNA]</scope>
    <source>
        <strain evidence="1">SQ_2022a</strain>
    </source>
</reference>
<evidence type="ECO:0000313" key="2">
    <source>
        <dbReference type="Proteomes" id="UP001060215"/>
    </source>
</evidence>
<gene>
    <name evidence="1" type="ORF">LOK49_LG11G01501</name>
</gene>
<keyword evidence="2" id="KW-1185">Reference proteome</keyword>
<evidence type="ECO:0000313" key="1">
    <source>
        <dbReference type="EMBL" id="KAI7996050.1"/>
    </source>
</evidence>
<name>A0ACC0G4R1_9ERIC</name>
<proteinExistence type="predicted"/>
<protein>
    <submittedName>
        <fullName evidence="1">Uncharacterized protein</fullName>
    </submittedName>
</protein>
<sequence>MLLRSASTPIFKKSSWVNLKELSPQALVRSSSSSYFNSSWSPVLNSFSERRSPISSISNSIKKISRKREEAENNLLLIRRSSSSAPNGCSEAVFHDPIYEETMVVDQELDQDYCSSLVGGSGGGGSGVGGGGGDEGDGANDGFESIDEYYQKMIKANPGNALLLGNYARFLKEVRGEVEKALEYCERAMIISGNEDGNALSLYGELIWDAHKDASRAQFYCDQALLASPHDCYVMASYARFLWNAEDEDEEEERVAEQEQYEELNNGNSSSQPPANFLQGLAFPPPLLL</sequence>